<dbReference type="EMBL" id="CDMZ01004154">
    <property type="protein sequence ID" value="CEM48816.1"/>
    <property type="molecule type" value="Genomic_DNA"/>
</dbReference>
<protein>
    <submittedName>
        <fullName evidence="1">Uncharacterized protein</fullName>
    </submittedName>
</protein>
<name>A0A0G4HWG4_9ALVE</name>
<gene>
    <name evidence="1" type="ORF">Cvel_9039</name>
</gene>
<sequence>MGTGLGKWELVGQAIGSLSGQRMLELGFYPASDAFTEQDRTLDPDPRAAQARCHQKYGEDWVNKRYLKVLKVEREREEEQTERVRPG</sequence>
<accession>A0A0G4HWG4</accession>
<reference evidence="1" key="1">
    <citation type="submission" date="2014-11" db="EMBL/GenBank/DDBJ databases">
        <authorList>
            <person name="Otto D Thomas"/>
            <person name="Naeem Raeece"/>
        </authorList>
    </citation>
    <scope>NUCLEOTIDE SEQUENCE</scope>
</reference>
<proteinExistence type="predicted"/>
<organism evidence="1">
    <name type="scientific">Chromera velia CCMP2878</name>
    <dbReference type="NCBI Taxonomy" id="1169474"/>
    <lineage>
        <taxon>Eukaryota</taxon>
        <taxon>Sar</taxon>
        <taxon>Alveolata</taxon>
        <taxon>Colpodellida</taxon>
        <taxon>Chromeraceae</taxon>
        <taxon>Chromera</taxon>
    </lineage>
</organism>
<dbReference type="VEuPathDB" id="CryptoDB:Cvel_9039"/>
<dbReference type="AlphaFoldDB" id="A0A0G4HWG4"/>
<evidence type="ECO:0000313" key="1">
    <source>
        <dbReference type="EMBL" id="CEM48816.1"/>
    </source>
</evidence>